<organism evidence="2 3">
    <name type="scientific">Angomonas deanei</name>
    <dbReference type="NCBI Taxonomy" id="59799"/>
    <lineage>
        <taxon>Eukaryota</taxon>
        <taxon>Discoba</taxon>
        <taxon>Euglenozoa</taxon>
        <taxon>Kinetoplastea</taxon>
        <taxon>Metakinetoplastina</taxon>
        <taxon>Trypanosomatida</taxon>
        <taxon>Trypanosomatidae</taxon>
        <taxon>Strigomonadinae</taxon>
        <taxon>Angomonas</taxon>
    </lineage>
</organism>
<evidence type="ECO:0000256" key="1">
    <source>
        <dbReference type="SAM" id="MobiDB-lite"/>
    </source>
</evidence>
<dbReference type="OrthoDB" id="251651at2759"/>
<feature type="region of interest" description="Disordered" evidence="1">
    <location>
        <begin position="114"/>
        <end position="134"/>
    </location>
</feature>
<feature type="region of interest" description="Disordered" evidence="1">
    <location>
        <begin position="26"/>
        <end position="52"/>
    </location>
</feature>
<feature type="compositionally biased region" description="Polar residues" evidence="1">
    <location>
        <begin position="119"/>
        <end position="134"/>
    </location>
</feature>
<evidence type="ECO:0000313" key="3">
    <source>
        <dbReference type="Proteomes" id="UP000515908"/>
    </source>
</evidence>
<reference evidence="2 3" key="1">
    <citation type="submission" date="2020-08" db="EMBL/GenBank/DDBJ databases">
        <authorList>
            <person name="Newling K."/>
            <person name="Davey J."/>
            <person name="Forrester S."/>
        </authorList>
    </citation>
    <scope>NUCLEOTIDE SEQUENCE [LARGE SCALE GENOMIC DNA]</scope>
    <source>
        <strain evidence="3">Crithidia deanei Carvalho (ATCC PRA-265)</strain>
    </source>
</reference>
<dbReference type="AlphaFoldDB" id="A0A7G2C9R1"/>
<evidence type="ECO:0000313" key="2">
    <source>
        <dbReference type="EMBL" id="CAD2216518.1"/>
    </source>
</evidence>
<accession>A0A7G2C9R1</accession>
<keyword evidence="3" id="KW-1185">Reference proteome</keyword>
<proteinExistence type="predicted"/>
<sequence>MTETSRSPSRTDPTLYYTRIYSSIHKGAPRHDSCSNRLRTNESSSSSTGRFQLTEGCGNTAVFIEKSKPRHLQQHHTQQHTAGALAANMERTSVTETPLNMLKTQLDYLEHREQKRSNKLNSPHKTLSRASSMNRSVSRSYASFRSVQSVKRESVYRDKLTENIQQWDGASMKVHKPFTPANPAANKRVARLRNCRFRPLSADTPPVPPDSDGHPQGWLNAVLSEKVESYHVYAAIAVPPMELIARDAMELEQSSTTAKENLRRNTHSFEHCRYRKHGELEDFLQWREHCKNLVAEKKKYRGDGRAQSAVTLPRMGYLRGPKHNDTATGAPLDSIWTREALLLADRQERENLCNQVLAFSPSDDAAALSVVAVRALQEKLVRHIREQPIHNFNDCPLTRDTFFSWVVSQGCVPLDICCSVEELSESMNSPAEAQFVDYILELLP</sequence>
<protein>
    <submittedName>
        <fullName evidence="2">Uncharacterized protein</fullName>
    </submittedName>
</protein>
<dbReference type="Proteomes" id="UP000515908">
    <property type="component" value="Chromosome 07"/>
</dbReference>
<dbReference type="VEuPathDB" id="TriTrypDB:ADEAN_000398000"/>
<name>A0A7G2C9R1_9TRYP</name>
<dbReference type="EMBL" id="LR877151">
    <property type="protein sequence ID" value="CAD2216518.1"/>
    <property type="molecule type" value="Genomic_DNA"/>
</dbReference>
<feature type="compositionally biased region" description="Polar residues" evidence="1">
    <location>
        <begin position="35"/>
        <end position="51"/>
    </location>
</feature>
<gene>
    <name evidence="2" type="ORF">ADEAN_000398000</name>
</gene>